<comment type="caution">
    <text evidence="2">The sequence shown here is derived from an EMBL/GenBank/DDBJ whole genome shotgun (WGS) entry which is preliminary data.</text>
</comment>
<proteinExistence type="predicted"/>
<protein>
    <submittedName>
        <fullName evidence="2">Uncharacterized protein</fullName>
    </submittedName>
</protein>
<dbReference type="Proteomes" id="UP000536179">
    <property type="component" value="Unassembled WGS sequence"/>
</dbReference>
<reference evidence="2 3" key="1">
    <citation type="submission" date="2020-08" db="EMBL/GenBank/DDBJ databases">
        <title>Genomic Encyclopedia of Type Strains, Phase III (KMG-III): the genomes of soil and plant-associated and newly described type strains.</title>
        <authorList>
            <person name="Whitman W."/>
        </authorList>
    </citation>
    <scope>NUCLEOTIDE SEQUENCE [LARGE SCALE GENOMIC DNA]</scope>
    <source>
        <strain evidence="2 3">CECT 8075</strain>
    </source>
</reference>
<evidence type="ECO:0000313" key="2">
    <source>
        <dbReference type="EMBL" id="MBB3204869.1"/>
    </source>
</evidence>
<accession>A0A7W5DUM9</accession>
<keyword evidence="3" id="KW-1185">Reference proteome</keyword>
<feature type="region of interest" description="Disordered" evidence="1">
    <location>
        <begin position="100"/>
        <end position="119"/>
    </location>
</feature>
<organism evidence="2 3">
    <name type="scientific">Aporhodopirellula rubra</name>
    <dbReference type="NCBI Taxonomy" id="980271"/>
    <lineage>
        <taxon>Bacteria</taxon>
        <taxon>Pseudomonadati</taxon>
        <taxon>Planctomycetota</taxon>
        <taxon>Planctomycetia</taxon>
        <taxon>Pirellulales</taxon>
        <taxon>Pirellulaceae</taxon>
        <taxon>Aporhodopirellula</taxon>
    </lineage>
</organism>
<name>A0A7W5DUM9_9BACT</name>
<feature type="region of interest" description="Disordered" evidence="1">
    <location>
        <begin position="131"/>
        <end position="171"/>
    </location>
</feature>
<gene>
    <name evidence="2" type="ORF">FHS27_000636</name>
</gene>
<dbReference type="AlphaFoldDB" id="A0A7W5DUM9"/>
<sequence>MNAGREASVSYTCCDRSENGAGEVGFDQRLESFGVDEEDFSGGEFVGEFCEEQNSGGGPEARERAVSVCERLADLDGEEPNKQSRVDAAQASIGRDVLAHEKDGRGDTECHHDQRDGKEPRIFSFACGTQDREHQHVPKQVAASEVGEVTRQKTPPLSGGNGGEVELQPSG</sequence>
<evidence type="ECO:0000256" key="1">
    <source>
        <dbReference type="SAM" id="MobiDB-lite"/>
    </source>
</evidence>
<dbReference type="EMBL" id="JACHXU010000002">
    <property type="protein sequence ID" value="MBB3204869.1"/>
    <property type="molecule type" value="Genomic_DNA"/>
</dbReference>
<evidence type="ECO:0000313" key="3">
    <source>
        <dbReference type="Proteomes" id="UP000536179"/>
    </source>
</evidence>